<accession>A0A2M4D643</accession>
<dbReference type="EMBL" id="GGFL01008872">
    <property type="protein sequence ID" value="MBW73050.1"/>
    <property type="molecule type" value="Transcribed_RNA"/>
</dbReference>
<evidence type="ECO:0000256" key="1">
    <source>
        <dbReference type="SAM" id="MobiDB-lite"/>
    </source>
</evidence>
<evidence type="ECO:0000313" key="2">
    <source>
        <dbReference type="EMBL" id="MBW73050.1"/>
    </source>
</evidence>
<feature type="region of interest" description="Disordered" evidence="1">
    <location>
        <begin position="59"/>
        <end position="102"/>
    </location>
</feature>
<proteinExistence type="predicted"/>
<organism evidence="2">
    <name type="scientific">Anopheles darlingi</name>
    <name type="common">Mosquito</name>
    <dbReference type="NCBI Taxonomy" id="43151"/>
    <lineage>
        <taxon>Eukaryota</taxon>
        <taxon>Metazoa</taxon>
        <taxon>Ecdysozoa</taxon>
        <taxon>Arthropoda</taxon>
        <taxon>Hexapoda</taxon>
        <taxon>Insecta</taxon>
        <taxon>Pterygota</taxon>
        <taxon>Neoptera</taxon>
        <taxon>Endopterygota</taxon>
        <taxon>Diptera</taxon>
        <taxon>Nematocera</taxon>
        <taxon>Culicoidea</taxon>
        <taxon>Culicidae</taxon>
        <taxon>Anophelinae</taxon>
        <taxon>Anopheles</taxon>
    </lineage>
</organism>
<protein>
    <submittedName>
        <fullName evidence="2">Putative secreted protein</fullName>
    </submittedName>
</protein>
<reference evidence="2" key="1">
    <citation type="submission" date="2018-01" db="EMBL/GenBank/DDBJ databases">
        <title>An insight into the sialome of Amazonian anophelines.</title>
        <authorList>
            <person name="Ribeiro J.M."/>
            <person name="Scarpassa V."/>
            <person name="Calvo E."/>
        </authorList>
    </citation>
    <scope>NUCLEOTIDE SEQUENCE</scope>
</reference>
<name>A0A2M4D643_ANODA</name>
<sequence length="134" mass="14835">MFVVVLRIGSIGSRALDRILLLLLLFLLRVLRESHRDATSEILFKCYLKFSSSLETATVQGTHESGKRKGRRRAAAAAAHHTSQLHDDNSSNSRSHRGSIGRCSLTPLSITPINCRSRIVGALRQAVRSAEKEE</sequence>
<dbReference type="AlphaFoldDB" id="A0A2M4D643"/>